<accession>A0ABR2M2K0</accession>
<dbReference type="InterPro" id="IPR003676">
    <property type="entry name" value="SAUR_fam"/>
</dbReference>
<evidence type="ECO:0000313" key="3">
    <source>
        <dbReference type="Proteomes" id="UP001412067"/>
    </source>
</evidence>
<name>A0ABR2M2K0_9ASPA</name>
<dbReference type="EMBL" id="JBBWWR010000012">
    <property type="protein sequence ID" value="KAK8958290.1"/>
    <property type="molecule type" value="Genomic_DNA"/>
</dbReference>
<comment type="similarity">
    <text evidence="1">Belongs to the ARG7 family.</text>
</comment>
<proteinExistence type="inferred from homology"/>
<dbReference type="Proteomes" id="UP001412067">
    <property type="component" value="Unassembled WGS sequence"/>
</dbReference>
<dbReference type="PANTHER" id="PTHR31374:SF7">
    <property type="entry name" value="SAUR-LIKE AUXIN-RESPONSIVE PROTEIN FAMILY"/>
    <property type="match status" value="1"/>
</dbReference>
<reference evidence="2 3" key="1">
    <citation type="journal article" date="2022" name="Nat. Plants">
        <title>Genomes of leafy and leafless Platanthera orchids illuminate the evolution of mycoheterotrophy.</title>
        <authorList>
            <person name="Li M.H."/>
            <person name="Liu K.W."/>
            <person name="Li Z."/>
            <person name="Lu H.C."/>
            <person name="Ye Q.L."/>
            <person name="Zhang D."/>
            <person name="Wang J.Y."/>
            <person name="Li Y.F."/>
            <person name="Zhong Z.M."/>
            <person name="Liu X."/>
            <person name="Yu X."/>
            <person name="Liu D.K."/>
            <person name="Tu X.D."/>
            <person name="Liu B."/>
            <person name="Hao Y."/>
            <person name="Liao X.Y."/>
            <person name="Jiang Y.T."/>
            <person name="Sun W.H."/>
            <person name="Chen J."/>
            <person name="Chen Y.Q."/>
            <person name="Ai Y."/>
            <person name="Zhai J.W."/>
            <person name="Wu S.S."/>
            <person name="Zhou Z."/>
            <person name="Hsiao Y.Y."/>
            <person name="Wu W.L."/>
            <person name="Chen Y.Y."/>
            <person name="Lin Y.F."/>
            <person name="Hsu J.L."/>
            <person name="Li C.Y."/>
            <person name="Wang Z.W."/>
            <person name="Zhao X."/>
            <person name="Zhong W.Y."/>
            <person name="Ma X.K."/>
            <person name="Ma L."/>
            <person name="Huang J."/>
            <person name="Chen G.Z."/>
            <person name="Huang M.Z."/>
            <person name="Huang L."/>
            <person name="Peng D.H."/>
            <person name="Luo Y.B."/>
            <person name="Zou S.Q."/>
            <person name="Chen S.P."/>
            <person name="Lan S."/>
            <person name="Tsai W.C."/>
            <person name="Van de Peer Y."/>
            <person name="Liu Z.J."/>
        </authorList>
    </citation>
    <scope>NUCLEOTIDE SEQUENCE [LARGE SCALE GENOMIC DNA]</scope>
    <source>
        <strain evidence="2">Lor288</strain>
    </source>
</reference>
<dbReference type="PANTHER" id="PTHR31374">
    <property type="entry name" value="AUXIN-INDUCED PROTEIN-LIKE-RELATED"/>
    <property type="match status" value="1"/>
</dbReference>
<sequence>MEDSGSSSNKIMDVVRLRQMLKRWKKRSSKNSIKLLKKTFSFSETSSTSSSPHWGVPKGCFAVCVGEEMQRFVVPMEYLNHRAFHLLLREAEEEFGFQNEGVLRIPCEISVFEGVLQKLVEEEEKKKKTAAGLRRHCSSEAGRNQLHHLRGQMYG</sequence>
<dbReference type="Pfam" id="PF02519">
    <property type="entry name" value="Auxin_inducible"/>
    <property type="match status" value="1"/>
</dbReference>
<gene>
    <name evidence="2" type="ORF">KSP40_PGU022732</name>
</gene>
<comment type="caution">
    <text evidence="2">The sequence shown here is derived from an EMBL/GenBank/DDBJ whole genome shotgun (WGS) entry which is preliminary data.</text>
</comment>
<keyword evidence="3" id="KW-1185">Reference proteome</keyword>
<evidence type="ECO:0000313" key="2">
    <source>
        <dbReference type="EMBL" id="KAK8958290.1"/>
    </source>
</evidence>
<evidence type="ECO:0000256" key="1">
    <source>
        <dbReference type="ARBA" id="ARBA00006974"/>
    </source>
</evidence>
<organism evidence="2 3">
    <name type="scientific">Platanthera guangdongensis</name>
    <dbReference type="NCBI Taxonomy" id="2320717"/>
    <lineage>
        <taxon>Eukaryota</taxon>
        <taxon>Viridiplantae</taxon>
        <taxon>Streptophyta</taxon>
        <taxon>Embryophyta</taxon>
        <taxon>Tracheophyta</taxon>
        <taxon>Spermatophyta</taxon>
        <taxon>Magnoliopsida</taxon>
        <taxon>Liliopsida</taxon>
        <taxon>Asparagales</taxon>
        <taxon>Orchidaceae</taxon>
        <taxon>Orchidoideae</taxon>
        <taxon>Orchideae</taxon>
        <taxon>Orchidinae</taxon>
        <taxon>Platanthera</taxon>
    </lineage>
</organism>
<protein>
    <submittedName>
        <fullName evidence="2">Uncharacterized protein</fullName>
    </submittedName>
</protein>